<dbReference type="Gene3D" id="3.40.50.1820">
    <property type="entry name" value="alpha/beta hydrolase"/>
    <property type="match status" value="1"/>
</dbReference>
<dbReference type="EMBL" id="WIUZ02000014">
    <property type="protein sequence ID" value="KAF9781288.1"/>
    <property type="molecule type" value="Genomic_DNA"/>
</dbReference>
<accession>A0A9P6H8E2</accession>
<dbReference type="InterPro" id="IPR001375">
    <property type="entry name" value="Peptidase_S9_cat"/>
</dbReference>
<dbReference type="PANTHER" id="PTHR42886:SF53">
    <property type="entry name" value="ALPHA_BETA-HYDROLASES SUPERFAMILY PROTEIN"/>
    <property type="match status" value="1"/>
</dbReference>
<reference evidence="2" key="1">
    <citation type="journal article" date="2020" name="Nat. Commun.">
        <title>Large-scale genome sequencing of mycorrhizal fungi provides insights into the early evolution of symbiotic traits.</title>
        <authorList>
            <person name="Miyauchi S."/>
            <person name="Kiss E."/>
            <person name="Kuo A."/>
            <person name="Drula E."/>
            <person name="Kohler A."/>
            <person name="Sanchez-Garcia M."/>
            <person name="Morin E."/>
            <person name="Andreopoulos B."/>
            <person name="Barry K.W."/>
            <person name="Bonito G."/>
            <person name="Buee M."/>
            <person name="Carver A."/>
            <person name="Chen C."/>
            <person name="Cichocki N."/>
            <person name="Clum A."/>
            <person name="Culley D."/>
            <person name="Crous P.W."/>
            <person name="Fauchery L."/>
            <person name="Girlanda M."/>
            <person name="Hayes R.D."/>
            <person name="Keri Z."/>
            <person name="LaButti K."/>
            <person name="Lipzen A."/>
            <person name="Lombard V."/>
            <person name="Magnuson J."/>
            <person name="Maillard F."/>
            <person name="Murat C."/>
            <person name="Nolan M."/>
            <person name="Ohm R.A."/>
            <person name="Pangilinan J."/>
            <person name="Pereira M.F."/>
            <person name="Perotto S."/>
            <person name="Peter M."/>
            <person name="Pfister S."/>
            <person name="Riley R."/>
            <person name="Sitrit Y."/>
            <person name="Stielow J.B."/>
            <person name="Szollosi G."/>
            <person name="Zifcakova L."/>
            <person name="Stursova M."/>
            <person name="Spatafora J.W."/>
            <person name="Tedersoo L."/>
            <person name="Vaario L.M."/>
            <person name="Yamada A."/>
            <person name="Yan M."/>
            <person name="Wang P."/>
            <person name="Xu J."/>
            <person name="Bruns T."/>
            <person name="Baldrian P."/>
            <person name="Vilgalys R."/>
            <person name="Dunand C."/>
            <person name="Henrissat B."/>
            <person name="Grigoriev I.V."/>
            <person name="Hibbett D."/>
            <person name="Nagy L.G."/>
            <person name="Martin F.M."/>
        </authorList>
    </citation>
    <scope>NUCLEOTIDE SEQUENCE</scope>
    <source>
        <strain evidence="2">UH-Tt-Lm1</strain>
    </source>
</reference>
<evidence type="ECO:0000313" key="3">
    <source>
        <dbReference type="Proteomes" id="UP000736335"/>
    </source>
</evidence>
<evidence type="ECO:0000313" key="2">
    <source>
        <dbReference type="EMBL" id="KAF9781288.1"/>
    </source>
</evidence>
<feature type="domain" description="Peptidase S9 prolyl oligopeptidase catalytic" evidence="1">
    <location>
        <begin position="221"/>
        <end position="290"/>
    </location>
</feature>
<sequence length="306" mass="35031">MSDDRKSSKIYIPHTKDEGCNIAGILEQLDAAGDTRGRPIALLLHGTMGHKDYVYQKKLAQQLPIDSFRFDFRGHSETLGQITFGDFNSDIEDLDVVVEYLKSKYGYTVTMMIPHSKAVNMAMRYLCTHEDVAAGIRCFVNVAGRYRMVRPIKIPFGAHNLRSLCFFHPPENGWQVSLETLGYHEFQATVARKLTTLRMYPHHVENFLNWDTSIGLDKFPHHIHVLTIHGIEDTRIPVYDAVLYSRALGNRSPGTHNLCLIEDADHNFTRKRNRETVIETILKWYETVANGKCKTGIWDTGVRPRL</sequence>
<dbReference type="PANTHER" id="PTHR42886">
    <property type="entry name" value="RE40534P-RELATED"/>
    <property type="match status" value="1"/>
</dbReference>
<protein>
    <submittedName>
        <fullName evidence="2">Ectomycorrhiza-regulated esterase</fullName>
    </submittedName>
</protein>
<dbReference type="GO" id="GO:0006508">
    <property type="term" value="P:proteolysis"/>
    <property type="evidence" value="ECO:0007669"/>
    <property type="project" value="InterPro"/>
</dbReference>
<reference evidence="2" key="2">
    <citation type="submission" date="2020-11" db="EMBL/GenBank/DDBJ databases">
        <authorList>
            <consortium name="DOE Joint Genome Institute"/>
            <person name="Kuo A."/>
            <person name="Miyauchi S."/>
            <person name="Kiss E."/>
            <person name="Drula E."/>
            <person name="Kohler A."/>
            <person name="Sanchez-Garcia M."/>
            <person name="Andreopoulos B."/>
            <person name="Barry K.W."/>
            <person name="Bonito G."/>
            <person name="Buee M."/>
            <person name="Carver A."/>
            <person name="Chen C."/>
            <person name="Cichocki N."/>
            <person name="Clum A."/>
            <person name="Culley D."/>
            <person name="Crous P.W."/>
            <person name="Fauchery L."/>
            <person name="Girlanda M."/>
            <person name="Hayes R."/>
            <person name="Keri Z."/>
            <person name="Labutti K."/>
            <person name="Lipzen A."/>
            <person name="Lombard V."/>
            <person name="Magnuson J."/>
            <person name="Maillard F."/>
            <person name="Morin E."/>
            <person name="Murat C."/>
            <person name="Nolan M."/>
            <person name="Ohm R."/>
            <person name="Pangilinan J."/>
            <person name="Pereira M."/>
            <person name="Perotto S."/>
            <person name="Peter M."/>
            <person name="Riley R."/>
            <person name="Sitrit Y."/>
            <person name="Stielow B."/>
            <person name="Szollosi G."/>
            <person name="Zifcakova L."/>
            <person name="Stursova M."/>
            <person name="Spatafora J.W."/>
            <person name="Tedersoo L."/>
            <person name="Vaario L.-M."/>
            <person name="Yamada A."/>
            <person name="Yan M."/>
            <person name="Wang P."/>
            <person name="Xu J."/>
            <person name="Bruns T."/>
            <person name="Baldrian P."/>
            <person name="Vilgalys R."/>
            <person name="Henrissat B."/>
            <person name="Grigoriev I.V."/>
            <person name="Hibbett D."/>
            <person name="Nagy L.G."/>
            <person name="Martin F.M."/>
        </authorList>
    </citation>
    <scope>NUCLEOTIDE SEQUENCE</scope>
    <source>
        <strain evidence="2">UH-Tt-Lm1</strain>
    </source>
</reference>
<name>A0A9P6H8E2_9AGAM</name>
<gene>
    <name evidence="2" type="ORF">BJ322DRAFT_1162822</name>
</gene>
<dbReference type="InterPro" id="IPR029058">
    <property type="entry name" value="AB_hydrolase_fold"/>
</dbReference>
<dbReference type="SUPFAM" id="SSF53474">
    <property type="entry name" value="alpha/beta-Hydrolases"/>
    <property type="match status" value="1"/>
</dbReference>
<dbReference type="AlphaFoldDB" id="A0A9P6H8E2"/>
<proteinExistence type="predicted"/>
<evidence type="ECO:0000259" key="1">
    <source>
        <dbReference type="Pfam" id="PF00326"/>
    </source>
</evidence>
<organism evidence="2 3">
    <name type="scientific">Thelephora terrestris</name>
    <dbReference type="NCBI Taxonomy" id="56493"/>
    <lineage>
        <taxon>Eukaryota</taxon>
        <taxon>Fungi</taxon>
        <taxon>Dikarya</taxon>
        <taxon>Basidiomycota</taxon>
        <taxon>Agaricomycotina</taxon>
        <taxon>Agaricomycetes</taxon>
        <taxon>Thelephorales</taxon>
        <taxon>Thelephoraceae</taxon>
        <taxon>Thelephora</taxon>
    </lineage>
</organism>
<dbReference type="GO" id="GO:0008236">
    <property type="term" value="F:serine-type peptidase activity"/>
    <property type="evidence" value="ECO:0007669"/>
    <property type="project" value="InterPro"/>
</dbReference>
<dbReference type="Pfam" id="PF00326">
    <property type="entry name" value="Peptidase_S9"/>
    <property type="match status" value="1"/>
</dbReference>
<dbReference type="OrthoDB" id="9988524at2759"/>
<dbReference type="Proteomes" id="UP000736335">
    <property type="component" value="Unassembled WGS sequence"/>
</dbReference>
<comment type="caution">
    <text evidence="2">The sequence shown here is derived from an EMBL/GenBank/DDBJ whole genome shotgun (WGS) entry which is preliminary data.</text>
</comment>
<keyword evidence="3" id="KW-1185">Reference proteome</keyword>